<feature type="domain" description="UDP-3-O-[3-hydroxymyristoyl] glucosamine N-acyltransferase non-repeat region" evidence="8">
    <location>
        <begin position="47"/>
        <end position="113"/>
    </location>
</feature>
<dbReference type="PANTHER" id="PTHR43378:SF2">
    <property type="entry name" value="UDP-3-O-ACYLGLUCOSAMINE N-ACYLTRANSFERASE 1, MITOCHONDRIAL-RELATED"/>
    <property type="match status" value="1"/>
</dbReference>
<dbReference type="GO" id="GO:0016410">
    <property type="term" value="F:N-acyltransferase activity"/>
    <property type="evidence" value="ECO:0007669"/>
    <property type="project" value="InterPro"/>
</dbReference>
<accession>A0A7V9A9Q3</accession>
<keyword evidence="1 7" id="KW-0444">Lipid biosynthesis</keyword>
<evidence type="ECO:0000313" key="10">
    <source>
        <dbReference type="Proteomes" id="UP000551616"/>
    </source>
</evidence>
<comment type="function">
    <text evidence="7">Catalyzes the N-acylation of UDP-3-O-acylglucosamine using 3-hydroxyacyl-ACP as the acyl donor. Is involved in the biosynthesis of lipid A, a phosphorylated glycolipid that anchors the lipopolysaccharide to the outer membrane of the cell.</text>
</comment>
<dbReference type="Pfam" id="PF14602">
    <property type="entry name" value="Hexapep_2"/>
    <property type="match status" value="1"/>
</dbReference>
<proteinExistence type="inferred from homology"/>
<evidence type="ECO:0000256" key="6">
    <source>
        <dbReference type="ARBA" id="ARBA00023315"/>
    </source>
</evidence>
<evidence type="ECO:0000256" key="3">
    <source>
        <dbReference type="ARBA" id="ARBA00022679"/>
    </source>
</evidence>
<gene>
    <name evidence="7 9" type="primary">lpxD</name>
    <name evidence="9" type="ORF">HOV93_47770</name>
</gene>
<dbReference type="Pfam" id="PF04613">
    <property type="entry name" value="LpxD"/>
    <property type="match status" value="1"/>
</dbReference>
<evidence type="ECO:0000256" key="1">
    <source>
        <dbReference type="ARBA" id="ARBA00022516"/>
    </source>
</evidence>
<reference evidence="9 10" key="1">
    <citation type="submission" date="2020-05" db="EMBL/GenBank/DDBJ databases">
        <title>Bremerella alba sp. nov., a novel planctomycete isolated from the surface of the macroalga Fucus spiralis.</title>
        <authorList>
            <person name="Godinho O."/>
            <person name="Botelho R."/>
            <person name="Albuquerque L."/>
            <person name="Wiegand S."/>
            <person name="Da Costa M.S."/>
            <person name="Lobo-Da-Cunha A."/>
            <person name="Jogler C."/>
            <person name="Lage O.M."/>
        </authorList>
    </citation>
    <scope>NUCLEOTIDE SEQUENCE [LARGE SCALE GENOMIC DNA]</scope>
    <source>
        <strain evidence="9 10">FF15</strain>
    </source>
</reference>
<dbReference type="NCBIfam" id="NF002060">
    <property type="entry name" value="PRK00892.1"/>
    <property type="match status" value="1"/>
</dbReference>
<dbReference type="InterPro" id="IPR001451">
    <property type="entry name" value="Hexapep"/>
</dbReference>
<dbReference type="HAMAP" id="MF_00523">
    <property type="entry name" value="LpxD"/>
    <property type="match status" value="1"/>
</dbReference>
<keyword evidence="6 7" id="KW-0012">Acyltransferase</keyword>
<protein>
    <recommendedName>
        <fullName evidence="7">UDP-3-O-acylglucosamine N-acyltransferase</fullName>
        <ecNumber evidence="7">2.3.1.191</ecNumber>
    </recommendedName>
</protein>
<evidence type="ECO:0000313" key="9">
    <source>
        <dbReference type="EMBL" id="MBA2117578.1"/>
    </source>
</evidence>
<dbReference type="AlphaFoldDB" id="A0A7V9A9Q3"/>
<dbReference type="InterPro" id="IPR011004">
    <property type="entry name" value="Trimer_LpxA-like_sf"/>
</dbReference>
<evidence type="ECO:0000259" key="8">
    <source>
        <dbReference type="Pfam" id="PF04613"/>
    </source>
</evidence>
<dbReference type="SUPFAM" id="SSF51161">
    <property type="entry name" value="Trimeric LpxA-like enzymes"/>
    <property type="match status" value="1"/>
</dbReference>
<dbReference type="InterPro" id="IPR007691">
    <property type="entry name" value="LpxD"/>
</dbReference>
<comment type="caution">
    <text evidence="9">The sequence shown here is derived from an EMBL/GenBank/DDBJ whole genome shotgun (WGS) entry which is preliminary data.</text>
</comment>
<evidence type="ECO:0000256" key="4">
    <source>
        <dbReference type="ARBA" id="ARBA00022737"/>
    </source>
</evidence>
<keyword evidence="5 7" id="KW-0443">Lipid metabolism</keyword>
<dbReference type="Gene3D" id="2.160.10.10">
    <property type="entry name" value="Hexapeptide repeat proteins"/>
    <property type="match status" value="1"/>
</dbReference>
<comment type="similarity">
    <text evidence="7">Belongs to the transferase hexapeptide repeat family. LpxD subfamily.</text>
</comment>
<dbReference type="GO" id="GO:0103118">
    <property type="term" value="F:UDP-3-O-[(3R)-3-hydroxyacyl]-glucosamine N-acyltransferase activity"/>
    <property type="evidence" value="ECO:0007669"/>
    <property type="project" value="UniProtKB-EC"/>
</dbReference>
<dbReference type="GO" id="GO:0016020">
    <property type="term" value="C:membrane"/>
    <property type="evidence" value="ECO:0007669"/>
    <property type="project" value="GOC"/>
</dbReference>
<keyword evidence="10" id="KW-1185">Reference proteome</keyword>
<dbReference type="Pfam" id="PF00132">
    <property type="entry name" value="Hexapep"/>
    <property type="match status" value="2"/>
</dbReference>
<dbReference type="PANTHER" id="PTHR43378">
    <property type="entry name" value="UDP-3-O-ACYLGLUCOSAMINE N-ACYLTRANSFERASE"/>
    <property type="match status" value="1"/>
</dbReference>
<organism evidence="9 10">
    <name type="scientific">Bremerella alba</name>
    <dbReference type="NCBI Taxonomy" id="980252"/>
    <lineage>
        <taxon>Bacteria</taxon>
        <taxon>Pseudomonadati</taxon>
        <taxon>Planctomycetota</taxon>
        <taxon>Planctomycetia</taxon>
        <taxon>Pirellulales</taxon>
        <taxon>Pirellulaceae</taxon>
        <taxon>Bremerella</taxon>
    </lineage>
</organism>
<keyword evidence="2 7" id="KW-0441">Lipid A biosynthesis</keyword>
<comment type="subunit">
    <text evidence="7">Homotrimer.</text>
</comment>
<dbReference type="EC" id="2.3.1.191" evidence="7"/>
<evidence type="ECO:0000256" key="7">
    <source>
        <dbReference type="HAMAP-Rule" id="MF_00523"/>
    </source>
</evidence>
<keyword evidence="3 7" id="KW-0808">Transferase</keyword>
<evidence type="ECO:0000256" key="5">
    <source>
        <dbReference type="ARBA" id="ARBA00023098"/>
    </source>
</evidence>
<dbReference type="UniPathway" id="UPA00973"/>
<keyword evidence="4 7" id="KW-0677">Repeat</keyword>
<comment type="pathway">
    <text evidence="7">Bacterial outer membrane biogenesis; LPS lipid A biosynthesis.</text>
</comment>
<evidence type="ECO:0000256" key="2">
    <source>
        <dbReference type="ARBA" id="ARBA00022556"/>
    </source>
</evidence>
<dbReference type="NCBIfam" id="TIGR01853">
    <property type="entry name" value="lipid_A_lpxD"/>
    <property type="match status" value="1"/>
</dbReference>
<dbReference type="Proteomes" id="UP000551616">
    <property type="component" value="Unassembled WGS sequence"/>
</dbReference>
<dbReference type="EMBL" id="JABRWO010000016">
    <property type="protein sequence ID" value="MBA2117578.1"/>
    <property type="molecule type" value="Genomic_DNA"/>
</dbReference>
<name>A0A7V9A9Q3_9BACT</name>
<dbReference type="GO" id="GO:0009245">
    <property type="term" value="P:lipid A biosynthetic process"/>
    <property type="evidence" value="ECO:0007669"/>
    <property type="project" value="UniProtKB-UniRule"/>
</dbReference>
<sequence length="381" mass="39950">MLVREGETSYIRAIYIDPTRIGKDSFMGTTLAQLAELVDGKVFGDPDRVITGANIIRDAVAGEITLMDKPDQTALLMEDCQASAVLVREESEKLNIDGIVVANVHEAFGKIIRFFQPWEQTASAGIHRSAIVSLAAVVDPTATIGAGAVICDGVAIGKNAVIHSGVHIQAGCRIGEEVVIFPGAVLYDRTEVGDRCIIHANAVLGAFGFGYDSSSGKHILSAQLGNVVLESDVEIGAGAMVDRGTYGSTLIGEGTKIDNTVQIGHNCRLGKHNLICSQVGIAGSSTTGDYVVMAGQVGVRDHVHIGTGAMIGAKAGIGSDIPNGQQTLGVPGGPAKVILGEHMAIKKLPEMRKTIKSLVKRIEQLEKEAAAITEPVIRKAS</sequence>
<dbReference type="Gene3D" id="3.40.1390.10">
    <property type="entry name" value="MurE/MurF, N-terminal domain"/>
    <property type="match status" value="1"/>
</dbReference>
<dbReference type="InterPro" id="IPR020573">
    <property type="entry name" value="UDP_GlcNAc_AcTrfase_non-rep"/>
</dbReference>
<feature type="active site" description="Proton acceptor" evidence="7">
    <location>
        <position position="265"/>
    </location>
</feature>
<dbReference type="CDD" id="cd03352">
    <property type="entry name" value="LbH_LpxD"/>
    <property type="match status" value="1"/>
</dbReference>
<comment type="catalytic activity">
    <reaction evidence="7">
        <text>a UDP-3-O-[(3R)-3-hydroxyacyl]-alpha-D-glucosamine + a (3R)-hydroxyacyl-[ACP] = a UDP-2-N,3-O-bis[(3R)-3-hydroxyacyl]-alpha-D-glucosamine + holo-[ACP] + H(+)</text>
        <dbReference type="Rhea" id="RHEA:53836"/>
        <dbReference type="Rhea" id="RHEA-COMP:9685"/>
        <dbReference type="Rhea" id="RHEA-COMP:9945"/>
        <dbReference type="ChEBI" id="CHEBI:15378"/>
        <dbReference type="ChEBI" id="CHEBI:64479"/>
        <dbReference type="ChEBI" id="CHEBI:78827"/>
        <dbReference type="ChEBI" id="CHEBI:137740"/>
        <dbReference type="ChEBI" id="CHEBI:137748"/>
        <dbReference type="EC" id="2.3.1.191"/>
    </reaction>
</comment>